<evidence type="ECO:0000256" key="1">
    <source>
        <dbReference type="ARBA" id="ARBA00001698"/>
    </source>
</evidence>
<evidence type="ECO:0000313" key="21">
    <source>
        <dbReference type="Proteomes" id="UP000188912"/>
    </source>
</evidence>
<dbReference type="STRING" id="1902579.BHV28_07530"/>
<dbReference type="EC" id="2.7.7.41" evidence="6 18"/>
<dbReference type="PROSITE" id="PS01315">
    <property type="entry name" value="CDS"/>
    <property type="match status" value="1"/>
</dbReference>
<dbReference type="PANTHER" id="PTHR46382">
    <property type="entry name" value="PHOSPHATIDATE CYTIDYLYLTRANSFERASE"/>
    <property type="match status" value="1"/>
</dbReference>
<keyword evidence="21" id="KW-1185">Reference proteome</keyword>
<evidence type="ECO:0000256" key="17">
    <source>
        <dbReference type="ARBA" id="ARBA00023264"/>
    </source>
</evidence>
<evidence type="ECO:0000256" key="4">
    <source>
        <dbReference type="ARBA" id="ARBA00005189"/>
    </source>
</evidence>
<comment type="similarity">
    <text evidence="5 18">Belongs to the CDS family.</text>
</comment>
<dbReference type="GO" id="GO:0004605">
    <property type="term" value="F:phosphatidate cytidylyltransferase activity"/>
    <property type="evidence" value="ECO:0007669"/>
    <property type="project" value="UniProtKB-EC"/>
</dbReference>
<evidence type="ECO:0000256" key="7">
    <source>
        <dbReference type="ARBA" id="ARBA00019373"/>
    </source>
</evidence>
<evidence type="ECO:0000256" key="10">
    <source>
        <dbReference type="ARBA" id="ARBA00022679"/>
    </source>
</evidence>
<dbReference type="InterPro" id="IPR000374">
    <property type="entry name" value="PC_trans"/>
</dbReference>
<dbReference type="KEGG" id="thd:BHV28_07530"/>
<comment type="catalytic activity">
    <reaction evidence="1 18">
        <text>a 1,2-diacyl-sn-glycero-3-phosphate + CTP + H(+) = a CDP-1,2-diacyl-sn-glycerol + diphosphate</text>
        <dbReference type="Rhea" id="RHEA:16229"/>
        <dbReference type="ChEBI" id="CHEBI:15378"/>
        <dbReference type="ChEBI" id="CHEBI:33019"/>
        <dbReference type="ChEBI" id="CHEBI:37563"/>
        <dbReference type="ChEBI" id="CHEBI:58332"/>
        <dbReference type="ChEBI" id="CHEBI:58608"/>
        <dbReference type="EC" id="2.7.7.41"/>
    </reaction>
</comment>
<feature type="transmembrane region" description="Helical" evidence="19">
    <location>
        <begin position="205"/>
        <end position="225"/>
    </location>
</feature>
<evidence type="ECO:0000256" key="18">
    <source>
        <dbReference type="RuleBase" id="RU003938"/>
    </source>
</evidence>
<evidence type="ECO:0000256" key="8">
    <source>
        <dbReference type="ARBA" id="ARBA00022475"/>
    </source>
</evidence>
<evidence type="ECO:0000256" key="2">
    <source>
        <dbReference type="ARBA" id="ARBA00004651"/>
    </source>
</evidence>
<evidence type="ECO:0000256" key="13">
    <source>
        <dbReference type="ARBA" id="ARBA00022989"/>
    </source>
</evidence>
<evidence type="ECO:0000256" key="15">
    <source>
        <dbReference type="ARBA" id="ARBA00023136"/>
    </source>
</evidence>
<comment type="pathway">
    <text evidence="4">Lipid metabolism.</text>
</comment>
<feature type="transmembrane region" description="Helical" evidence="19">
    <location>
        <begin position="173"/>
        <end position="193"/>
    </location>
</feature>
<protein>
    <recommendedName>
        <fullName evidence="7 18">Phosphatidate cytidylyltransferase</fullName>
        <ecNumber evidence="6 18">2.7.7.41</ecNumber>
    </recommendedName>
</protein>
<accession>A0A1U9JUC9</accession>
<evidence type="ECO:0000256" key="16">
    <source>
        <dbReference type="ARBA" id="ARBA00023209"/>
    </source>
</evidence>
<dbReference type="Pfam" id="PF01148">
    <property type="entry name" value="CTP_transf_1"/>
    <property type="match status" value="1"/>
</dbReference>
<organism evidence="20 21">
    <name type="scientific">Candidatus Tokpelaia hoelldobleri</name>
    <dbReference type="NCBI Taxonomy" id="1902579"/>
    <lineage>
        <taxon>Bacteria</taxon>
        <taxon>Pseudomonadati</taxon>
        <taxon>Pseudomonadota</taxon>
        <taxon>Alphaproteobacteria</taxon>
        <taxon>Hyphomicrobiales</taxon>
        <taxon>Candidatus Tokpelaia</taxon>
    </lineage>
</organism>
<feature type="transmembrane region" description="Helical" evidence="19">
    <location>
        <begin position="109"/>
        <end position="128"/>
    </location>
</feature>
<keyword evidence="17" id="KW-1208">Phospholipid metabolism</keyword>
<dbReference type="PANTHER" id="PTHR46382:SF1">
    <property type="entry name" value="PHOSPHATIDATE CYTIDYLYLTRANSFERASE"/>
    <property type="match status" value="1"/>
</dbReference>
<evidence type="ECO:0000256" key="5">
    <source>
        <dbReference type="ARBA" id="ARBA00010185"/>
    </source>
</evidence>
<evidence type="ECO:0000256" key="3">
    <source>
        <dbReference type="ARBA" id="ARBA00005119"/>
    </source>
</evidence>
<keyword evidence="16" id="KW-0594">Phospholipid biosynthesis</keyword>
<evidence type="ECO:0000256" key="12">
    <source>
        <dbReference type="ARBA" id="ARBA00022695"/>
    </source>
</evidence>
<keyword evidence="12 18" id="KW-0548">Nucleotidyltransferase</keyword>
<feature type="transmembrane region" description="Helical" evidence="19">
    <location>
        <begin position="135"/>
        <end position="153"/>
    </location>
</feature>
<dbReference type="UniPathway" id="UPA00557">
    <property type="reaction ID" value="UER00614"/>
</dbReference>
<name>A0A1U9JUC9_9HYPH</name>
<evidence type="ECO:0000256" key="11">
    <source>
        <dbReference type="ARBA" id="ARBA00022692"/>
    </source>
</evidence>
<keyword evidence="10 18" id="KW-0808">Transferase</keyword>
<keyword evidence="8" id="KW-1003">Cell membrane</keyword>
<evidence type="ECO:0000256" key="6">
    <source>
        <dbReference type="ARBA" id="ARBA00012487"/>
    </source>
</evidence>
<feature type="transmembrane region" description="Helical" evidence="19">
    <location>
        <begin position="12"/>
        <end position="42"/>
    </location>
</feature>
<evidence type="ECO:0000256" key="14">
    <source>
        <dbReference type="ARBA" id="ARBA00023098"/>
    </source>
</evidence>
<dbReference type="GO" id="GO:0016024">
    <property type="term" value="P:CDP-diacylglycerol biosynthetic process"/>
    <property type="evidence" value="ECO:0007669"/>
    <property type="project" value="UniProtKB-UniPathway"/>
</dbReference>
<dbReference type="Proteomes" id="UP000188912">
    <property type="component" value="Chromosome"/>
</dbReference>
<comment type="subcellular location">
    <subcellularLocation>
        <location evidence="2">Cell membrane</location>
        <topology evidence="2">Multi-pass membrane protein</topology>
    </subcellularLocation>
</comment>
<proteinExistence type="inferred from homology"/>
<gene>
    <name evidence="20" type="primary">cdsA</name>
    <name evidence="20" type="ORF">BHV28_07530</name>
</gene>
<sequence>MSNFLVRVLTSVPLVILTLAAVWLGSYWFMAFCAIIGALVLYEWGAITAIKQSRLTGIASFVCYAATVAALFICLPKAQEEMLSSISMIWLGVLVAVVLLAVLSGRNAGWVAGGYLYAAIFMISMSTIRIHADLWLTYAFFIIVWATDIGAYFCGRLIGGPKLAPRISPKKTWSGAIGGVFIAVLCYWIFLLLDAGKSYDLKAAILFSLARAVNLLPFVLLLSVISQLGDLGESWLKRHFDAKDSGNILPGHGGVMDRVDGLVAASAAVYIYGIFIAVREIVRFG</sequence>
<dbReference type="EMBL" id="CP017315">
    <property type="protein sequence ID" value="AQS41453.1"/>
    <property type="molecule type" value="Genomic_DNA"/>
</dbReference>
<keyword evidence="13 19" id="KW-1133">Transmembrane helix</keyword>
<keyword evidence="14" id="KW-0443">Lipid metabolism</keyword>
<feature type="transmembrane region" description="Helical" evidence="19">
    <location>
        <begin position="82"/>
        <end position="103"/>
    </location>
</feature>
<feature type="transmembrane region" description="Helical" evidence="19">
    <location>
        <begin position="54"/>
        <end position="75"/>
    </location>
</feature>
<keyword evidence="9" id="KW-0444">Lipid biosynthesis</keyword>
<evidence type="ECO:0000313" key="20">
    <source>
        <dbReference type="EMBL" id="AQS41453.1"/>
    </source>
</evidence>
<dbReference type="GO" id="GO:0005886">
    <property type="term" value="C:plasma membrane"/>
    <property type="evidence" value="ECO:0007669"/>
    <property type="project" value="UniProtKB-SubCell"/>
</dbReference>
<feature type="transmembrane region" description="Helical" evidence="19">
    <location>
        <begin position="262"/>
        <end position="282"/>
    </location>
</feature>
<evidence type="ECO:0000256" key="9">
    <source>
        <dbReference type="ARBA" id="ARBA00022516"/>
    </source>
</evidence>
<keyword evidence="11 18" id="KW-0812">Transmembrane</keyword>
<reference evidence="20 21" key="2">
    <citation type="journal article" date="2016" name="Sci. Rep.">
        <title>The genome of Rhizobiales bacteria in predatory ants reveals urease gene functions but no genes for nitrogen fixation.</title>
        <authorList>
            <person name="Neuvonen M.M."/>
            <person name="Tamarit D."/>
            <person name="Naslund K."/>
            <person name="Liebig J."/>
            <person name="Feldhaar H."/>
            <person name="Moran N.A."/>
            <person name="Guy L."/>
            <person name="Andersson S.G."/>
        </authorList>
    </citation>
    <scope>NUCLEOTIDE SEQUENCE [LARGE SCALE GENOMIC DNA]</scope>
    <source>
        <strain evidence="20 21">Hsal</strain>
    </source>
</reference>
<reference evidence="20 21" key="1">
    <citation type="journal article" date="2010" name="Science">
        <title>Genomic comparison of the ants Camponotus floridanus and Harpegnathos saltator.</title>
        <authorList>
            <person name="Bonasio R."/>
            <person name="Zhang G."/>
            <person name="Ye C."/>
            <person name="Mutti N.S."/>
            <person name="Fang X."/>
            <person name="Qin N."/>
            <person name="Donahue G."/>
            <person name="Yang P."/>
            <person name="Li Q."/>
            <person name="Li C."/>
            <person name="Zhang P."/>
            <person name="Huang Z."/>
            <person name="Berger S.L."/>
            <person name="Reinberg D."/>
            <person name="Wang J."/>
            <person name="Liebig J."/>
        </authorList>
    </citation>
    <scope>NUCLEOTIDE SEQUENCE [LARGE SCALE GENOMIC DNA]</scope>
    <source>
        <strain evidence="20 21">Hsal</strain>
    </source>
</reference>
<keyword evidence="15 19" id="KW-0472">Membrane</keyword>
<comment type="pathway">
    <text evidence="3 18">Phospholipid metabolism; CDP-diacylglycerol biosynthesis; CDP-diacylglycerol from sn-glycerol 3-phosphate: step 3/3.</text>
</comment>
<dbReference type="AlphaFoldDB" id="A0A1U9JUC9"/>
<evidence type="ECO:0000256" key="19">
    <source>
        <dbReference type="SAM" id="Phobius"/>
    </source>
</evidence>